<protein>
    <submittedName>
        <fullName evidence="1 3">Uncharacterized protein</fullName>
    </submittedName>
</protein>
<dbReference type="Proteomes" id="UP000272942">
    <property type="component" value="Unassembled WGS sequence"/>
</dbReference>
<dbReference type="AlphaFoldDB" id="A0A183AY15"/>
<accession>A0A183AY15</accession>
<evidence type="ECO:0000313" key="1">
    <source>
        <dbReference type="EMBL" id="VDP89036.1"/>
    </source>
</evidence>
<name>A0A183AY15_9TREM</name>
<evidence type="ECO:0000313" key="3">
    <source>
        <dbReference type="WBParaSite" id="ECPE_0001188501-mRNA-1"/>
    </source>
</evidence>
<organism evidence="3">
    <name type="scientific">Echinostoma caproni</name>
    <dbReference type="NCBI Taxonomy" id="27848"/>
    <lineage>
        <taxon>Eukaryota</taxon>
        <taxon>Metazoa</taxon>
        <taxon>Spiralia</taxon>
        <taxon>Lophotrochozoa</taxon>
        <taxon>Platyhelminthes</taxon>
        <taxon>Trematoda</taxon>
        <taxon>Digenea</taxon>
        <taxon>Plagiorchiida</taxon>
        <taxon>Echinostomata</taxon>
        <taxon>Echinostomatoidea</taxon>
        <taxon>Echinostomatidae</taxon>
        <taxon>Echinostoma</taxon>
    </lineage>
</organism>
<dbReference type="WBParaSite" id="ECPE_0001188501-mRNA-1">
    <property type="protein sequence ID" value="ECPE_0001188501-mRNA-1"/>
    <property type="gene ID" value="ECPE_0001188501"/>
</dbReference>
<reference evidence="1 2" key="2">
    <citation type="submission" date="2018-11" db="EMBL/GenBank/DDBJ databases">
        <authorList>
            <consortium name="Pathogen Informatics"/>
        </authorList>
    </citation>
    <scope>NUCLEOTIDE SEQUENCE [LARGE SCALE GENOMIC DNA]</scope>
    <source>
        <strain evidence="1 2">Egypt</strain>
    </source>
</reference>
<sequence length="366" mass="42166">MTAEQLIRERKFGRKLTLPEGFPYYFIKYCCVHHRCCATATRLQNIDRPAFVGIRAVGRECRVMERCLVHNHDFRVGQLGLYISNRRLSEELEEEVCGFVRTKPTPALPQPSKFSIGDNFRRWAGDAQDYVTLFPPNERRIVLLSLLDGQAKDMVRVEGILDGGITADTFIQLRRCLCNEELPIEHLQRFQARRQLPGEQWPSFILELRHLAEDAFPELPVADREDKVIDQLCIGTTDSFLQRKFLKQRPTSVAEAMETARRESQIEAMVRRNEQEVLGTIAPIQAPNAGPRRPPYFPNRMSYTPQHRRPPRFEQNTSVADCGYCRRFGTKAQACGHNKPSESSAIRSIPICFMKIILSLLLLHWL</sequence>
<dbReference type="EMBL" id="UZAN01051652">
    <property type="protein sequence ID" value="VDP89036.1"/>
    <property type="molecule type" value="Genomic_DNA"/>
</dbReference>
<dbReference type="OrthoDB" id="6285442at2759"/>
<reference evidence="3" key="1">
    <citation type="submission" date="2016-06" db="UniProtKB">
        <authorList>
            <consortium name="WormBaseParasite"/>
        </authorList>
    </citation>
    <scope>IDENTIFICATION</scope>
</reference>
<keyword evidence="2" id="KW-1185">Reference proteome</keyword>
<proteinExistence type="predicted"/>
<gene>
    <name evidence="1" type="ORF">ECPE_LOCUS11850</name>
</gene>
<evidence type="ECO:0000313" key="2">
    <source>
        <dbReference type="Proteomes" id="UP000272942"/>
    </source>
</evidence>